<dbReference type="Proteomes" id="UP000762676">
    <property type="component" value="Unassembled WGS sequence"/>
</dbReference>
<proteinExistence type="predicted"/>
<dbReference type="PANTHER" id="PTHR46060">
    <property type="entry name" value="MARINER MOS1 TRANSPOSASE-LIKE PROTEIN"/>
    <property type="match status" value="1"/>
</dbReference>
<dbReference type="InterPro" id="IPR052709">
    <property type="entry name" value="Transposase-MT_Hybrid"/>
</dbReference>
<dbReference type="InterPro" id="IPR036397">
    <property type="entry name" value="RNaseH_sf"/>
</dbReference>
<reference evidence="1 2" key="1">
    <citation type="journal article" date="2021" name="Elife">
        <title>Chloroplast acquisition without the gene transfer in kleptoplastic sea slugs, Plakobranchus ocellatus.</title>
        <authorList>
            <person name="Maeda T."/>
            <person name="Takahashi S."/>
            <person name="Yoshida T."/>
            <person name="Shimamura S."/>
            <person name="Takaki Y."/>
            <person name="Nagai Y."/>
            <person name="Toyoda A."/>
            <person name="Suzuki Y."/>
            <person name="Arimoto A."/>
            <person name="Ishii H."/>
            <person name="Satoh N."/>
            <person name="Nishiyama T."/>
            <person name="Hasebe M."/>
            <person name="Maruyama T."/>
            <person name="Minagawa J."/>
            <person name="Obokata J."/>
            <person name="Shigenobu S."/>
        </authorList>
    </citation>
    <scope>NUCLEOTIDE SEQUENCE [LARGE SCALE GENOMIC DNA]</scope>
</reference>
<dbReference type="AlphaFoldDB" id="A0AAV4IDX5"/>
<dbReference type="PANTHER" id="PTHR46060:SF1">
    <property type="entry name" value="MARINER MOS1 TRANSPOSASE-LIKE PROTEIN"/>
    <property type="match status" value="1"/>
</dbReference>
<sequence>MSTSRVYQWCTWFGEGRTSLDDEPKSGRLKTSANEEKTTLVDELIKCDRRMKRRKTFCHRVSVSMLLNTATLLTASEMQFVARPGLLRRCVVLQHDNATPHSANLTQRRLQCNSCEILPHPTHRPDLAPSGFHLFGDLKRH</sequence>
<keyword evidence="2" id="KW-1185">Reference proteome</keyword>
<name>A0AAV4IDX5_9GAST</name>
<protein>
    <submittedName>
        <fullName evidence="1">Histone-lysine N-methyltransferase SETMAR</fullName>
    </submittedName>
</protein>
<evidence type="ECO:0000313" key="2">
    <source>
        <dbReference type="Proteomes" id="UP000762676"/>
    </source>
</evidence>
<evidence type="ECO:0000313" key="1">
    <source>
        <dbReference type="EMBL" id="GFS08484.1"/>
    </source>
</evidence>
<dbReference type="GO" id="GO:0003676">
    <property type="term" value="F:nucleic acid binding"/>
    <property type="evidence" value="ECO:0007669"/>
    <property type="project" value="InterPro"/>
</dbReference>
<dbReference type="Gene3D" id="3.30.420.10">
    <property type="entry name" value="Ribonuclease H-like superfamily/Ribonuclease H"/>
    <property type="match status" value="1"/>
</dbReference>
<organism evidence="1 2">
    <name type="scientific">Elysia marginata</name>
    <dbReference type="NCBI Taxonomy" id="1093978"/>
    <lineage>
        <taxon>Eukaryota</taxon>
        <taxon>Metazoa</taxon>
        <taxon>Spiralia</taxon>
        <taxon>Lophotrochozoa</taxon>
        <taxon>Mollusca</taxon>
        <taxon>Gastropoda</taxon>
        <taxon>Heterobranchia</taxon>
        <taxon>Euthyneura</taxon>
        <taxon>Panpulmonata</taxon>
        <taxon>Sacoglossa</taxon>
        <taxon>Placobranchoidea</taxon>
        <taxon>Plakobranchidae</taxon>
        <taxon>Elysia</taxon>
    </lineage>
</organism>
<accession>A0AAV4IDX5</accession>
<gene>
    <name evidence="1" type="ORF">ElyMa_006596700</name>
</gene>
<comment type="caution">
    <text evidence="1">The sequence shown here is derived from an EMBL/GenBank/DDBJ whole genome shotgun (WGS) entry which is preliminary data.</text>
</comment>
<dbReference type="EMBL" id="BMAT01013251">
    <property type="protein sequence ID" value="GFS08484.1"/>
    <property type="molecule type" value="Genomic_DNA"/>
</dbReference>